<reference evidence="1" key="1">
    <citation type="journal article" date="2021" name="Proc. Natl. Acad. Sci. U.S.A.">
        <title>A Catalog of Tens of Thousands of Viruses from Human Metagenomes Reveals Hidden Associations with Chronic Diseases.</title>
        <authorList>
            <person name="Tisza M.J."/>
            <person name="Buck C.B."/>
        </authorList>
    </citation>
    <scope>NUCLEOTIDE SEQUENCE</scope>
    <source>
        <strain evidence="1">Ct0106</strain>
    </source>
</reference>
<protein>
    <submittedName>
        <fullName evidence="1">FN3</fullName>
    </submittedName>
</protein>
<proteinExistence type="predicted"/>
<name>A0A8S5P6P0_9CAUD</name>
<organism evidence="1">
    <name type="scientific">Siphoviridae sp. ct0106</name>
    <dbReference type="NCBI Taxonomy" id="2825290"/>
    <lineage>
        <taxon>Viruses</taxon>
        <taxon>Duplodnaviria</taxon>
        <taxon>Heunggongvirae</taxon>
        <taxon>Uroviricota</taxon>
        <taxon>Caudoviricetes</taxon>
    </lineage>
</organism>
<dbReference type="InterPro" id="IPR013783">
    <property type="entry name" value="Ig-like_fold"/>
</dbReference>
<dbReference type="SUPFAM" id="SSF49265">
    <property type="entry name" value="Fibronectin type III"/>
    <property type="match status" value="1"/>
</dbReference>
<dbReference type="InterPro" id="IPR036116">
    <property type="entry name" value="FN3_sf"/>
</dbReference>
<dbReference type="Gene3D" id="2.60.40.10">
    <property type="entry name" value="Immunoglobulins"/>
    <property type="match status" value="1"/>
</dbReference>
<dbReference type="CDD" id="cd00063">
    <property type="entry name" value="FN3"/>
    <property type="match status" value="1"/>
</dbReference>
<sequence>MRRDYFPGMQLRAVAYEVQGARIGVVPDILEMTVTTPRGKTPTLSMSYAPGPNAIRGDVLEREVEVAVEATFNGMDWEELPDARFITQKTEHNLVNDGTDSRKVQAVHVSDYMKEALIWSVPIEAKDKEGKFKFLSRNAGTIIGTVWQNAVKRGWGAGLTLDANTTKDSSNQDWAKVVTLYFDPTISLLQIVDSLRDLGMIDTVWQGRTFKVYNADTTQARDLTASKRWPLATTLTGAPEAATWADMCTDVLVKGEGGRTWLIHNDLAPKGMRRVEKVVEAGGVELESTARLVAEATLKSGAHVSEEIKREWAATDVHLLPWVDYRLGDWIMVERAAGMERLQVAQISVTQKNGMVVGHTTFGTVLDSLLGRLTKRTKGIVGLASTSGNGVRPQPPASKYWPLAPQGLTGASRAVIGSSGWPVGVADIQWGRVETDTLGGRVDVVSYEVSWKQTLKGAIASGSLVVQGADTTRATIGDLWPGARVDFTVRAQTNDGVGSWSHPLTLEVASDVEPPPVPSKPILSQVLGVLGVWWDYAGKDGQNMPADFAGVEVSVQLPGAAEGRTADMIAPMQRTSVVGLEMREYEVCLRSYDRMGNKSAWGPKATITLEQSIDSDAIAKKVEDKLKGSSAMQQAAREGTLREMRHLTEAMTQVAVNLVSSGPVPPDDGVIGSSMWIAPDGRIFVLRAEGDK</sequence>
<dbReference type="EMBL" id="BK015341">
    <property type="protein sequence ID" value="DAE02099.1"/>
    <property type="molecule type" value="Genomic_DNA"/>
</dbReference>
<dbReference type="InterPro" id="IPR003961">
    <property type="entry name" value="FN3_dom"/>
</dbReference>
<accession>A0A8S5P6P0</accession>
<evidence type="ECO:0000313" key="1">
    <source>
        <dbReference type="EMBL" id="DAE02099.1"/>
    </source>
</evidence>